<dbReference type="GO" id="GO:0009055">
    <property type="term" value="F:electron transfer activity"/>
    <property type="evidence" value="ECO:0007669"/>
    <property type="project" value="InterPro"/>
</dbReference>
<dbReference type="GO" id="GO:0020037">
    <property type="term" value="F:heme binding"/>
    <property type="evidence" value="ECO:0007669"/>
    <property type="project" value="TreeGrafter"/>
</dbReference>
<evidence type="ECO:0000256" key="2">
    <source>
        <dbReference type="ARBA" id="ARBA00004651"/>
    </source>
</evidence>
<evidence type="ECO:0000256" key="10">
    <source>
        <dbReference type="ARBA" id="ARBA00023004"/>
    </source>
</evidence>
<evidence type="ECO:0000313" key="15">
    <source>
        <dbReference type="EMBL" id="RUM97135.1"/>
    </source>
</evidence>
<dbReference type="EMBL" id="RKST01000014">
    <property type="protein sequence ID" value="RUM97135.1"/>
    <property type="molecule type" value="Genomic_DNA"/>
</dbReference>
<proteinExistence type="inferred from homology"/>
<feature type="transmembrane region" description="Helical" evidence="13">
    <location>
        <begin position="9"/>
        <end position="29"/>
    </location>
</feature>
<dbReference type="OrthoDB" id="1247465at2"/>
<dbReference type="InterPro" id="IPR011577">
    <property type="entry name" value="Cyt_b561_bac/Ni-Hgenase"/>
</dbReference>
<name>A0A432V4P9_9HYPH</name>
<comment type="cofactor">
    <cofactor evidence="1">
        <name>heme b</name>
        <dbReference type="ChEBI" id="CHEBI:60344"/>
    </cofactor>
</comment>
<dbReference type="GO" id="GO:0005886">
    <property type="term" value="C:plasma membrane"/>
    <property type="evidence" value="ECO:0007669"/>
    <property type="project" value="UniProtKB-SubCell"/>
</dbReference>
<evidence type="ECO:0000256" key="12">
    <source>
        <dbReference type="ARBA" id="ARBA00037975"/>
    </source>
</evidence>
<evidence type="ECO:0000256" key="13">
    <source>
        <dbReference type="SAM" id="Phobius"/>
    </source>
</evidence>
<keyword evidence="11 13" id="KW-0472">Membrane</keyword>
<organism evidence="15 16">
    <name type="scientific">Borborobacter arsenicus</name>
    <dbReference type="NCBI Taxonomy" id="1851146"/>
    <lineage>
        <taxon>Bacteria</taxon>
        <taxon>Pseudomonadati</taxon>
        <taxon>Pseudomonadota</taxon>
        <taxon>Alphaproteobacteria</taxon>
        <taxon>Hyphomicrobiales</taxon>
        <taxon>Phyllobacteriaceae</taxon>
        <taxon>Borborobacter</taxon>
    </lineage>
</organism>
<keyword evidence="7" id="KW-0479">Metal-binding</keyword>
<dbReference type="GO" id="GO:0022904">
    <property type="term" value="P:respiratory electron transport chain"/>
    <property type="evidence" value="ECO:0007669"/>
    <property type="project" value="InterPro"/>
</dbReference>
<comment type="subcellular location">
    <subcellularLocation>
        <location evidence="2">Cell membrane</location>
        <topology evidence="2">Multi-pass membrane protein</topology>
    </subcellularLocation>
</comment>
<dbReference type="PANTHER" id="PTHR30529:SF1">
    <property type="entry name" value="CYTOCHROME B561 HOMOLOG 2"/>
    <property type="match status" value="1"/>
</dbReference>
<dbReference type="RefSeq" id="WP_128627308.1">
    <property type="nucleotide sequence ID" value="NZ_RKST01000014.1"/>
</dbReference>
<feature type="domain" description="Cytochrome b561 bacterial/Ni-hydrogenase" evidence="14">
    <location>
        <begin position="9"/>
        <end position="181"/>
    </location>
</feature>
<keyword evidence="3" id="KW-0813">Transport</keyword>
<evidence type="ECO:0000256" key="7">
    <source>
        <dbReference type="ARBA" id="ARBA00022723"/>
    </source>
</evidence>
<evidence type="ECO:0000256" key="3">
    <source>
        <dbReference type="ARBA" id="ARBA00022448"/>
    </source>
</evidence>
<keyword evidence="10" id="KW-0408">Iron</keyword>
<comment type="caution">
    <text evidence="15">The sequence shown here is derived from an EMBL/GenBank/DDBJ whole genome shotgun (WGS) entry which is preliminary data.</text>
</comment>
<accession>A0A432V4P9</accession>
<dbReference type="Proteomes" id="UP000281647">
    <property type="component" value="Unassembled WGS sequence"/>
</dbReference>
<dbReference type="InterPro" id="IPR052168">
    <property type="entry name" value="Cytochrome_b561_oxidase"/>
</dbReference>
<evidence type="ECO:0000259" key="14">
    <source>
        <dbReference type="Pfam" id="PF01292"/>
    </source>
</evidence>
<gene>
    <name evidence="15" type="ORF">EET67_14840</name>
</gene>
<dbReference type="InterPro" id="IPR016174">
    <property type="entry name" value="Di-haem_cyt_TM"/>
</dbReference>
<evidence type="ECO:0000256" key="4">
    <source>
        <dbReference type="ARBA" id="ARBA00022475"/>
    </source>
</evidence>
<evidence type="ECO:0000256" key="6">
    <source>
        <dbReference type="ARBA" id="ARBA00022692"/>
    </source>
</evidence>
<evidence type="ECO:0000256" key="11">
    <source>
        <dbReference type="ARBA" id="ARBA00023136"/>
    </source>
</evidence>
<feature type="transmembrane region" description="Helical" evidence="13">
    <location>
        <begin position="87"/>
        <end position="110"/>
    </location>
</feature>
<evidence type="ECO:0000256" key="5">
    <source>
        <dbReference type="ARBA" id="ARBA00022617"/>
    </source>
</evidence>
<feature type="transmembrane region" description="Helical" evidence="13">
    <location>
        <begin position="148"/>
        <end position="171"/>
    </location>
</feature>
<protein>
    <submittedName>
        <fullName evidence="15">Cytochrome b</fullName>
    </submittedName>
</protein>
<evidence type="ECO:0000256" key="1">
    <source>
        <dbReference type="ARBA" id="ARBA00001970"/>
    </source>
</evidence>
<keyword evidence="9 13" id="KW-1133">Transmembrane helix</keyword>
<keyword evidence="6 13" id="KW-0812">Transmembrane</keyword>
<keyword evidence="4" id="KW-1003">Cell membrane</keyword>
<reference evidence="15 16" key="1">
    <citation type="submission" date="2018-11" db="EMBL/GenBank/DDBJ databases">
        <title>Pseudaminobacter arsenicus sp. nov., an arsenic-resistant bacterium isolated from arsenic-rich aquifers.</title>
        <authorList>
            <person name="Mu Y."/>
        </authorList>
    </citation>
    <scope>NUCLEOTIDE SEQUENCE [LARGE SCALE GENOMIC DNA]</scope>
    <source>
        <strain evidence="15 16">CB3</strain>
    </source>
</reference>
<sequence length="191" mass="21464">MLRNGNETFGLVTILFHWIIALLFIGQLVLGVTTQWVHSMALQFVLIQWHKSFGFLLLGLSILRLAWAGTQTRPRAVATLGKVERFAAWVVQSLLYLLLLALPMAGWALVSSSTLDVPSFAFNLVIIPDLPLVRSEAGENFWRGAHLWLAYGTAALVAGHMGAALRHHFWVGDNVLKRMLRPSRELDEPWR</sequence>
<keyword evidence="16" id="KW-1185">Reference proteome</keyword>
<evidence type="ECO:0000256" key="9">
    <source>
        <dbReference type="ARBA" id="ARBA00022989"/>
    </source>
</evidence>
<dbReference type="GO" id="GO:0046872">
    <property type="term" value="F:metal ion binding"/>
    <property type="evidence" value="ECO:0007669"/>
    <property type="project" value="UniProtKB-KW"/>
</dbReference>
<keyword evidence="8" id="KW-0249">Electron transport</keyword>
<feature type="transmembrane region" description="Helical" evidence="13">
    <location>
        <begin position="49"/>
        <end position="67"/>
    </location>
</feature>
<dbReference type="Pfam" id="PF01292">
    <property type="entry name" value="Ni_hydr_CYTB"/>
    <property type="match status" value="1"/>
</dbReference>
<keyword evidence="5" id="KW-0349">Heme</keyword>
<dbReference type="SUPFAM" id="SSF81342">
    <property type="entry name" value="Transmembrane di-heme cytochromes"/>
    <property type="match status" value="1"/>
</dbReference>
<evidence type="ECO:0000256" key="8">
    <source>
        <dbReference type="ARBA" id="ARBA00022982"/>
    </source>
</evidence>
<dbReference type="PANTHER" id="PTHR30529">
    <property type="entry name" value="CYTOCHROME B561"/>
    <property type="match status" value="1"/>
</dbReference>
<evidence type="ECO:0000313" key="16">
    <source>
        <dbReference type="Proteomes" id="UP000281647"/>
    </source>
</evidence>
<comment type="similarity">
    <text evidence="12">Belongs to the cytochrome b561 family.</text>
</comment>
<dbReference type="AlphaFoldDB" id="A0A432V4P9"/>